<comment type="caution">
    <text evidence="1">The sequence shown here is derived from an EMBL/GenBank/DDBJ whole genome shotgun (WGS) entry which is preliminary data.</text>
</comment>
<gene>
    <name evidence="1" type="ORF">M4L21_15805</name>
</gene>
<dbReference type="Proteomes" id="UP001152302">
    <property type="component" value="Unassembled WGS sequence"/>
</dbReference>
<dbReference type="RefSeq" id="WP_107517825.1">
    <property type="nucleotide sequence ID" value="NZ_JABUYQ010000015.1"/>
</dbReference>
<evidence type="ECO:0000313" key="2">
    <source>
        <dbReference type="Proteomes" id="UP001152302"/>
    </source>
</evidence>
<protein>
    <submittedName>
        <fullName evidence="1">Uncharacterized protein</fullName>
    </submittedName>
</protein>
<organism evidence="1 2">
    <name type="scientific">Staphylococcus equorum</name>
    <dbReference type="NCBI Taxonomy" id="246432"/>
    <lineage>
        <taxon>Bacteria</taxon>
        <taxon>Bacillati</taxon>
        <taxon>Bacillota</taxon>
        <taxon>Bacilli</taxon>
        <taxon>Bacillales</taxon>
        <taxon>Staphylococcaceae</taxon>
        <taxon>Staphylococcus</taxon>
    </lineage>
</organism>
<evidence type="ECO:0000313" key="1">
    <source>
        <dbReference type="EMBL" id="MDG0860754.1"/>
    </source>
</evidence>
<accession>A0A9X4LDI4</accession>
<dbReference type="AlphaFoldDB" id="A0A9X4LDI4"/>
<sequence>MTINFEFTFSVFDKTSQEISDLCDIPNDQRIRKTIQIMKMENISDTDFEFLKLYDFYFADKLYINF</sequence>
<name>A0A9X4LDI4_9STAP</name>
<reference evidence="1" key="1">
    <citation type="submission" date="2022-05" db="EMBL/GenBank/DDBJ databases">
        <title>Comparative genomics of Staphylococcus equorum isolates.</title>
        <authorList>
            <person name="Luelf R.H."/>
        </authorList>
    </citation>
    <scope>NUCLEOTIDE SEQUENCE</scope>
    <source>
        <strain evidence="1">TMW 2.2343</strain>
    </source>
</reference>
<dbReference type="EMBL" id="JAMBPX010000019">
    <property type="protein sequence ID" value="MDG0860754.1"/>
    <property type="molecule type" value="Genomic_DNA"/>
</dbReference>
<proteinExistence type="predicted"/>